<dbReference type="InterPro" id="IPR008775">
    <property type="entry name" value="Phytyl_CoA_dOase-like"/>
</dbReference>
<comment type="caution">
    <text evidence="1">The sequence shown here is derived from an EMBL/GenBank/DDBJ whole genome shotgun (WGS) entry which is preliminary data.</text>
</comment>
<accession>A0A927MV52</accession>
<dbReference type="AlphaFoldDB" id="A0A927MV52"/>
<dbReference type="GO" id="GO:0016706">
    <property type="term" value="F:2-oxoglutarate-dependent dioxygenase activity"/>
    <property type="evidence" value="ECO:0007669"/>
    <property type="project" value="UniProtKB-ARBA"/>
</dbReference>
<proteinExistence type="predicted"/>
<organism evidence="1 2">
    <name type="scientific">Actinopolymorpha pittospori</name>
    <dbReference type="NCBI Taxonomy" id="648752"/>
    <lineage>
        <taxon>Bacteria</taxon>
        <taxon>Bacillati</taxon>
        <taxon>Actinomycetota</taxon>
        <taxon>Actinomycetes</taxon>
        <taxon>Propionibacteriales</taxon>
        <taxon>Actinopolymorphaceae</taxon>
        <taxon>Actinopolymorpha</taxon>
    </lineage>
</organism>
<protein>
    <recommendedName>
        <fullName evidence="3">Phytanoyl-CoA dioxygenase (PhyH)</fullName>
    </recommendedName>
</protein>
<dbReference type="EMBL" id="JADBEM010000001">
    <property type="protein sequence ID" value="MBE1605828.1"/>
    <property type="molecule type" value="Genomic_DNA"/>
</dbReference>
<evidence type="ECO:0000313" key="1">
    <source>
        <dbReference type="EMBL" id="MBE1605828.1"/>
    </source>
</evidence>
<sequence>MLSNAQRQQFDRLSIVRLPQAIALPDVTAMCDQVWELLSGTHGIKRDDPMSWTVEKPWHFQTLSRAGVFNAMGSSPVTTALDELLGTENWRRPKVWGRPLVTFPEVNAAWEVPSTSWHTDGVGGEEDLHAVTAFAFLAPTAPGGGGTVVVTGSHHLVRQSIAASPADTPLHSSELKARLASRHVWLRDLWTRSSAGDRTRRFLHDGAVVDGVPLHVVELTGDPGDVVLMNSRLLHAPAPNVLDAPRMMLVHITGREPESGTT</sequence>
<dbReference type="SUPFAM" id="SSF51197">
    <property type="entry name" value="Clavaminate synthase-like"/>
    <property type="match status" value="1"/>
</dbReference>
<dbReference type="Pfam" id="PF05721">
    <property type="entry name" value="PhyH"/>
    <property type="match status" value="1"/>
</dbReference>
<gene>
    <name evidence="1" type="ORF">HEB94_002676</name>
</gene>
<name>A0A927MV52_9ACTN</name>
<evidence type="ECO:0008006" key="3">
    <source>
        <dbReference type="Google" id="ProtNLM"/>
    </source>
</evidence>
<dbReference type="Proteomes" id="UP000638648">
    <property type="component" value="Unassembled WGS sequence"/>
</dbReference>
<dbReference type="Gene3D" id="2.60.120.620">
    <property type="entry name" value="q2cbj1_9rhob like domain"/>
    <property type="match status" value="1"/>
</dbReference>
<dbReference type="RefSeq" id="WP_192750060.1">
    <property type="nucleotide sequence ID" value="NZ_BAABJL010000206.1"/>
</dbReference>
<keyword evidence="2" id="KW-1185">Reference proteome</keyword>
<evidence type="ECO:0000313" key="2">
    <source>
        <dbReference type="Proteomes" id="UP000638648"/>
    </source>
</evidence>
<reference evidence="1" key="1">
    <citation type="submission" date="2020-10" db="EMBL/GenBank/DDBJ databases">
        <title>Sequencing the genomes of 1000 actinobacteria strains.</title>
        <authorList>
            <person name="Klenk H.-P."/>
        </authorList>
    </citation>
    <scope>NUCLEOTIDE SEQUENCE</scope>
    <source>
        <strain evidence="1">DSM 45354</strain>
    </source>
</reference>